<accession>A0A1D9MLS5</accession>
<dbReference type="KEGG" id="avu:BK816_08650"/>
<dbReference type="InterPro" id="IPR016032">
    <property type="entry name" value="Sig_transdc_resp-reg_C-effctor"/>
</dbReference>
<protein>
    <submittedName>
        <fullName evidence="5">DNA-binding response regulator</fullName>
    </submittedName>
</protein>
<dbReference type="Pfam" id="PF00072">
    <property type="entry name" value="Response_reg"/>
    <property type="match status" value="1"/>
</dbReference>
<dbReference type="GO" id="GO:0006355">
    <property type="term" value="P:regulation of DNA-templated transcription"/>
    <property type="evidence" value="ECO:0007669"/>
    <property type="project" value="InterPro"/>
</dbReference>
<sequence length="201" mass="20803">MIKVLLADDQSLVLGALAALLGAEDDLEVVATCTSGDQVAAAVAEKAPDVCLLDIEMPGANGIELVSQLAKSHPGLPCALVTTFGRPGYLQRALEAGAKGFLVKDTPAEELAVAVRKIHQGETVIDPTLAIASITSGPNPLTAREIEVLQEALTGVGIETIAQRLHLSAGTVRNHISSAIAKTHTSTRMEAALTANEAGWL</sequence>
<evidence type="ECO:0000259" key="4">
    <source>
        <dbReference type="PROSITE" id="PS50110"/>
    </source>
</evidence>
<dbReference type="GO" id="GO:0003677">
    <property type="term" value="F:DNA binding"/>
    <property type="evidence" value="ECO:0007669"/>
    <property type="project" value="UniProtKB-KW"/>
</dbReference>
<name>A0A1D9MLS5_9ACTO</name>
<dbReference type="InterPro" id="IPR039420">
    <property type="entry name" value="WalR-like"/>
</dbReference>
<dbReference type="EMBL" id="CP017812">
    <property type="protein sequence ID" value="AOZ73331.1"/>
    <property type="molecule type" value="Genomic_DNA"/>
</dbReference>
<keyword evidence="2" id="KW-0597">Phosphoprotein</keyword>
<dbReference type="CDD" id="cd06170">
    <property type="entry name" value="LuxR_C_like"/>
    <property type="match status" value="1"/>
</dbReference>
<feature type="domain" description="Response regulatory" evidence="4">
    <location>
        <begin position="3"/>
        <end position="119"/>
    </location>
</feature>
<evidence type="ECO:0000313" key="6">
    <source>
        <dbReference type="Proteomes" id="UP000176288"/>
    </source>
</evidence>
<dbReference type="InterPro" id="IPR001789">
    <property type="entry name" value="Sig_transdc_resp-reg_receiver"/>
</dbReference>
<feature type="modified residue" description="4-aspartylphosphate" evidence="2">
    <location>
        <position position="54"/>
    </location>
</feature>
<dbReference type="Proteomes" id="UP000176288">
    <property type="component" value="Chromosome"/>
</dbReference>
<dbReference type="SMART" id="SM00421">
    <property type="entry name" value="HTH_LUXR"/>
    <property type="match status" value="1"/>
</dbReference>
<dbReference type="PRINTS" id="PR00038">
    <property type="entry name" value="HTHLUXR"/>
</dbReference>
<evidence type="ECO:0000256" key="1">
    <source>
        <dbReference type="ARBA" id="ARBA00023125"/>
    </source>
</evidence>
<dbReference type="Gene3D" id="3.40.50.2300">
    <property type="match status" value="1"/>
</dbReference>
<organism evidence="5 6">
    <name type="scientific">Boudabousia tangfeifanii</name>
    <dbReference type="NCBI Taxonomy" id="1912795"/>
    <lineage>
        <taxon>Bacteria</taxon>
        <taxon>Bacillati</taxon>
        <taxon>Actinomycetota</taxon>
        <taxon>Actinomycetes</taxon>
        <taxon>Actinomycetales</taxon>
        <taxon>Actinomycetaceae</taxon>
        <taxon>Boudabousia</taxon>
    </lineage>
</organism>
<evidence type="ECO:0000259" key="3">
    <source>
        <dbReference type="PROSITE" id="PS50043"/>
    </source>
</evidence>
<proteinExistence type="predicted"/>
<feature type="domain" description="HTH luxR-type" evidence="3">
    <location>
        <begin position="134"/>
        <end position="199"/>
    </location>
</feature>
<dbReference type="PROSITE" id="PS50043">
    <property type="entry name" value="HTH_LUXR_2"/>
    <property type="match status" value="1"/>
</dbReference>
<dbReference type="OrthoDB" id="9808843at2"/>
<dbReference type="InterPro" id="IPR011006">
    <property type="entry name" value="CheY-like_superfamily"/>
</dbReference>
<dbReference type="SUPFAM" id="SSF46894">
    <property type="entry name" value="C-terminal effector domain of the bipartite response regulators"/>
    <property type="match status" value="1"/>
</dbReference>
<keyword evidence="1 5" id="KW-0238">DNA-binding</keyword>
<dbReference type="GO" id="GO:0000160">
    <property type="term" value="P:phosphorelay signal transduction system"/>
    <property type="evidence" value="ECO:0007669"/>
    <property type="project" value="InterPro"/>
</dbReference>
<dbReference type="SMART" id="SM00448">
    <property type="entry name" value="REC"/>
    <property type="match status" value="1"/>
</dbReference>
<dbReference type="PROSITE" id="PS50110">
    <property type="entry name" value="RESPONSE_REGULATORY"/>
    <property type="match status" value="1"/>
</dbReference>
<dbReference type="Pfam" id="PF00196">
    <property type="entry name" value="GerE"/>
    <property type="match status" value="1"/>
</dbReference>
<evidence type="ECO:0000313" key="5">
    <source>
        <dbReference type="EMBL" id="AOZ73331.1"/>
    </source>
</evidence>
<keyword evidence="6" id="KW-1185">Reference proteome</keyword>
<dbReference type="InterPro" id="IPR000792">
    <property type="entry name" value="Tscrpt_reg_LuxR_C"/>
</dbReference>
<evidence type="ECO:0000256" key="2">
    <source>
        <dbReference type="PROSITE-ProRule" id="PRU00169"/>
    </source>
</evidence>
<dbReference type="RefSeq" id="WP_071164794.1">
    <property type="nucleotide sequence ID" value="NZ_CP017812.1"/>
</dbReference>
<dbReference type="AlphaFoldDB" id="A0A1D9MLS5"/>
<dbReference type="STRING" id="1912795.BK816_08650"/>
<dbReference type="PANTHER" id="PTHR43214">
    <property type="entry name" value="TWO-COMPONENT RESPONSE REGULATOR"/>
    <property type="match status" value="1"/>
</dbReference>
<gene>
    <name evidence="5" type="ORF">BK816_08650</name>
</gene>
<dbReference type="PANTHER" id="PTHR43214:SF42">
    <property type="entry name" value="TRANSCRIPTIONAL REGULATORY PROTEIN DESR"/>
    <property type="match status" value="1"/>
</dbReference>
<reference evidence="5 6" key="1">
    <citation type="submission" date="2016-10" db="EMBL/GenBank/DDBJ databases">
        <title>Actinomyces aegypiusis sp. nov., isolated from the Aegypius monachus in Qinghai Tibet Plateau China.</title>
        <authorList>
            <person name="Wang Y."/>
        </authorList>
    </citation>
    <scope>NUCLEOTIDE SEQUENCE [LARGE SCALE GENOMIC DNA]</scope>
    <source>
        <strain evidence="5 6">VUL4_3</strain>
    </source>
</reference>
<dbReference type="SUPFAM" id="SSF52172">
    <property type="entry name" value="CheY-like"/>
    <property type="match status" value="1"/>
</dbReference>